<organism evidence="2 3">
    <name type="scientific">Flavobacterium seoulense</name>
    <dbReference type="NCBI Taxonomy" id="1492738"/>
    <lineage>
        <taxon>Bacteria</taxon>
        <taxon>Pseudomonadati</taxon>
        <taxon>Bacteroidota</taxon>
        <taxon>Flavobacteriia</taxon>
        <taxon>Flavobacteriales</taxon>
        <taxon>Flavobacteriaceae</taxon>
        <taxon>Flavobacterium</taxon>
    </lineage>
</organism>
<evidence type="ECO:0000313" key="2">
    <source>
        <dbReference type="EMBL" id="KDN53678.1"/>
    </source>
</evidence>
<feature type="signal peptide" evidence="1">
    <location>
        <begin position="1"/>
        <end position="26"/>
    </location>
</feature>
<keyword evidence="1" id="KW-0732">Signal</keyword>
<dbReference type="AlphaFoldDB" id="A0A066WM55"/>
<dbReference type="OrthoDB" id="743724at2"/>
<comment type="caution">
    <text evidence="2">The sequence shown here is derived from an EMBL/GenBank/DDBJ whole genome shotgun (WGS) entry which is preliminary data.</text>
</comment>
<proteinExistence type="predicted"/>
<evidence type="ECO:0000256" key="1">
    <source>
        <dbReference type="SAM" id="SignalP"/>
    </source>
</evidence>
<sequence length="301" mass="34901">MLFSKITHTHKLTVLFLILFSTCSFAQNELTHDSYWIERENNNAIIGVKNCYIRNAPSINAKLLDSLQMGKEVLILKSTENKLKIKGINVSWIQIQYTNKSGETQTGFLWKGFLALGFQKNKQNTFLTTIDKIETITKNNFEQEMFSISAKILDQDNNLLYQKTIQKNITDSYYFEDKTIGGLGLKNISEIYRISFSGQACGIPSLYYYFGWDNKKFLELPEKYSVGDAGIYYYYENFIFPKESGGKPDLIIKKVKQAEGNNESKEYYSFNVSEWSETYKWNGEKASFISKSKIKKYIEKD</sequence>
<dbReference type="Proteomes" id="UP000027064">
    <property type="component" value="Unassembled WGS sequence"/>
</dbReference>
<reference evidence="2 3" key="1">
    <citation type="submission" date="2014-05" db="EMBL/GenBank/DDBJ databases">
        <title>Genome Sequence of Flavobacterium sp. EM1321.</title>
        <authorList>
            <person name="Shin S.-K."/>
            <person name="Yi H."/>
        </authorList>
    </citation>
    <scope>NUCLEOTIDE SEQUENCE [LARGE SCALE GENOMIC DNA]</scope>
    <source>
        <strain evidence="2 3">EM1321</strain>
    </source>
</reference>
<keyword evidence="3" id="KW-1185">Reference proteome</keyword>
<gene>
    <name evidence="2" type="ORF">FEM21_32100</name>
</gene>
<dbReference type="RefSeq" id="WP_035662674.1">
    <property type="nucleotide sequence ID" value="NZ_JNCA01000044.1"/>
</dbReference>
<dbReference type="EMBL" id="JNCA01000044">
    <property type="protein sequence ID" value="KDN53678.1"/>
    <property type="molecule type" value="Genomic_DNA"/>
</dbReference>
<dbReference type="STRING" id="1492738.FEM21_32100"/>
<feature type="chain" id="PRO_5001633047" description="SH3b domain-containing protein" evidence="1">
    <location>
        <begin position="27"/>
        <end position="301"/>
    </location>
</feature>
<name>A0A066WM55_9FLAO</name>
<accession>A0A066WM55</accession>
<dbReference type="Gene3D" id="2.30.30.40">
    <property type="entry name" value="SH3 Domains"/>
    <property type="match status" value="1"/>
</dbReference>
<protein>
    <recommendedName>
        <fullName evidence="4">SH3b domain-containing protein</fullName>
    </recommendedName>
</protein>
<dbReference type="eggNOG" id="COG3103">
    <property type="taxonomic scope" value="Bacteria"/>
</dbReference>
<evidence type="ECO:0008006" key="4">
    <source>
        <dbReference type="Google" id="ProtNLM"/>
    </source>
</evidence>
<dbReference type="PATRIC" id="fig|1492738.3.peg.3195"/>
<evidence type="ECO:0000313" key="3">
    <source>
        <dbReference type="Proteomes" id="UP000027064"/>
    </source>
</evidence>